<sequence length="169" mass="18242">MNKHSSYSAGFKLKVTDFAEKHGNQAAGHEFTVTQCDSGVNRNLHYKTPSTFNQPANCNNRLPQAGSQRARAYPRDKTEGVGGTPWTGRQSIAGPILITQAHNWAKVVEQLQGKHLAQGHCSQRQGLNQHPLEPKAAVPTTVQDAGMHMCGPQVYLGMAQQGVDIAGSS</sequence>
<reference evidence="2" key="3">
    <citation type="submission" date="2025-09" db="UniProtKB">
        <authorList>
            <consortium name="Ensembl"/>
        </authorList>
    </citation>
    <scope>IDENTIFICATION</scope>
</reference>
<reference evidence="2" key="2">
    <citation type="submission" date="2025-08" db="UniProtKB">
        <authorList>
            <consortium name="Ensembl"/>
        </authorList>
    </citation>
    <scope>IDENTIFICATION</scope>
</reference>
<dbReference type="AlphaFoldDB" id="A0A8C9SZU6"/>
<proteinExistence type="predicted"/>
<evidence type="ECO:0000256" key="1">
    <source>
        <dbReference type="SAM" id="MobiDB-lite"/>
    </source>
</evidence>
<reference evidence="2 3" key="1">
    <citation type="submission" date="2019-04" db="EMBL/GenBank/DDBJ databases">
        <authorList>
            <consortium name="Wellcome Sanger Institute Data Sharing"/>
        </authorList>
    </citation>
    <scope>NUCLEOTIDE SEQUENCE [LARGE SCALE GENOMIC DNA]</scope>
</reference>
<dbReference type="Ensembl" id="ENSSFOT00015073884.1">
    <property type="protein sequence ID" value="ENSSFOP00015041219.1"/>
    <property type="gene ID" value="ENSSFOG00015032288.1"/>
</dbReference>
<organism evidence="2 3">
    <name type="scientific">Scleropages formosus</name>
    <name type="common">Asian bonytongue</name>
    <name type="synonym">Osteoglossum formosum</name>
    <dbReference type="NCBI Taxonomy" id="113540"/>
    <lineage>
        <taxon>Eukaryota</taxon>
        <taxon>Metazoa</taxon>
        <taxon>Chordata</taxon>
        <taxon>Craniata</taxon>
        <taxon>Vertebrata</taxon>
        <taxon>Euteleostomi</taxon>
        <taxon>Actinopterygii</taxon>
        <taxon>Neopterygii</taxon>
        <taxon>Teleostei</taxon>
        <taxon>Osteoglossocephala</taxon>
        <taxon>Osteoglossomorpha</taxon>
        <taxon>Osteoglossiformes</taxon>
        <taxon>Osteoglossidae</taxon>
        <taxon>Scleropages</taxon>
    </lineage>
</organism>
<accession>A0A8C9SZU6</accession>
<keyword evidence="3" id="KW-1185">Reference proteome</keyword>
<feature type="region of interest" description="Disordered" evidence="1">
    <location>
        <begin position="64"/>
        <end position="87"/>
    </location>
</feature>
<dbReference type="Proteomes" id="UP000694397">
    <property type="component" value="Chromosome 8"/>
</dbReference>
<evidence type="ECO:0000313" key="3">
    <source>
        <dbReference type="Proteomes" id="UP000694397"/>
    </source>
</evidence>
<dbReference type="OrthoDB" id="2162928at2759"/>
<name>A0A8C9SZU6_SCLFO</name>
<evidence type="ECO:0000313" key="2">
    <source>
        <dbReference type="Ensembl" id="ENSSFOP00015041219.1"/>
    </source>
</evidence>
<protein>
    <submittedName>
        <fullName evidence="2">Uncharacterized protein</fullName>
    </submittedName>
</protein>